<comment type="caution">
    <text evidence="1">The sequence shown here is derived from an EMBL/GenBank/DDBJ whole genome shotgun (WGS) entry which is preliminary data.</text>
</comment>
<dbReference type="AlphaFoldDB" id="F3GB61"/>
<sequence>MLKIDVCMNILFSAYIARALLAGMNKAGSKTTMKWTPKE</sequence>
<gene>
    <name evidence="1" type="ORF">PSYPI_18761</name>
</gene>
<keyword evidence="2" id="KW-1185">Reference proteome</keyword>
<protein>
    <submittedName>
        <fullName evidence="1">Uncharacterized protein</fullName>
    </submittedName>
</protein>
<dbReference type="BioCyc" id="PSYR629263:G11X0-3444-MONOMER"/>
<dbReference type="EMBL" id="AEAI01000928">
    <property type="protein sequence ID" value="EGH44311.1"/>
    <property type="molecule type" value="Genomic_DNA"/>
</dbReference>
<proteinExistence type="predicted"/>
<evidence type="ECO:0000313" key="2">
    <source>
        <dbReference type="Proteomes" id="UP000004986"/>
    </source>
</evidence>
<reference evidence="1 2" key="1">
    <citation type="journal article" date="2011" name="PLoS Pathog.">
        <title>Dynamic evolution of pathogenicity revealed by sequencing and comparative genomics of 19 Pseudomonas syringae isolates.</title>
        <authorList>
            <person name="Baltrus D.A."/>
            <person name="Nishimura M.T."/>
            <person name="Romanchuk A."/>
            <person name="Chang J.H."/>
            <person name="Mukhtar M.S."/>
            <person name="Cherkis K."/>
            <person name="Roach J."/>
            <person name="Grant S.R."/>
            <person name="Jones C.D."/>
            <person name="Dangl J.L."/>
        </authorList>
    </citation>
    <scope>NUCLEOTIDE SEQUENCE [LARGE SCALE GENOMIC DNA]</scope>
    <source>
        <strain evidence="1 2">1704B</strain>
    </source>
</reference>
<name>F3GB61_PSESJ</name>
<evidence type="ECO:0000313" key="1">
    <source>
        <dbReference type="EMBL" id="EGH44311.1"/>
    </source>
</evidence>
<accession>F3GB61</accession>
<organism evidence="1 2">
    <name type="scientific">Pseudomonas syringae pv. pisi str. 1704B</name>
    <dbReference type="NCBI Taxonomy" id="629263"/>
    <lineage>
        <taxon>Bacteria</taxon>
        <taxon>Pseudomonadati</taxon>
        <taxon>Pseudomonadota</taxon>
        <taxon>Gammaproteobacteria</taxon>
        <taxon>Pseudomonadales</taxon>
        <taxon>Pseudomonadaceae</taxon>
        <taxon>Pseudomonas</taxon>
        <taxon>Pseudomonas syringae</taxon>
    </lineage>
</organism>
<dbReference type="PATRIC" id="fig|629263.4.peg.3075"/>
<dbReference type="HOGENOM" id="CLU_3315675_0_0_6"/>
<dbReference type="Proteomes" id="UP000004986">
    <property type="component" value="Unassembled WGS sequence"/>
</dbReference>